<dbReference type="UniPathway" id="UPA00885"/>
<dbReference type="GO" id="GO:0045116">
    <property type="term" value="P:protein neddylation"/>
    <property type="evidence" value="ECO:0007669"/>
    <property type="project" value="UniProtKB-UniRule"/>
</dbReference>
<dbReference type="OrthoDB" id="1708823at2759"/>
<dbReference type="InterPro" id="IPR045886">
    <property type="entry name" value="ThiF/MoeB/HesA"/>
</dbReference>
<dbReference type="FunFam" id="3.40.50.720:FF:000475">
    <property type="entry name" value="NEDD8-activating enzyme E1 regulatory subunit"/>
    <property type="match status" value="1"/>
</dbReference>
<dbReference type="STRING" id="418985.A0A1V9X5G0"/>
<evidence type="ECO:0000313" key="7">
    <source>
        <dbReference type="EMBL" id="OQR68638.1"/>
    </source>
</evidence>
<feature type="domain" description="THIF-type NAD/FAD binding fold" evidence="6">
    <location>
        <begin position="20"/>
        <end position="533"/>
    </location>
</feature>
<dbReference type="SUPFAM" id="SSF69572">
    <property type="entry name" value="Activating enzymes of the ubiquitin-like proteins"/>
    <property type="match status" value="1"/>
</dbReference>
<dbReference type="GO" id="GO:0005737">
    <property type="term" value="C:cytoplasm"/>
    <property type="evidence" value="ECO:0007669"/>
    <property type="project" value="TreeGrafter"/>
</dbReference>
<evidence type="ECO:0000256" key="1">
    <source>
        <dbReference type="ARBA" id="ARBA00005032"/>
    </source>
</evidence>
<organism evidence="7 8">
    <name type="scientific">Tropilaelaps mercedesae</name>
    <dbReference type="NCBI Taxonomy" id="418985"/>
    <lineage>
        <taxon>Eukaryota</taxon>
        <taxon>Metazoa</taxon>
        <taxon>Ecdysozoa</taxon>
        <taxon>Arthropoda</taxon>
        <taxon>Chelicerata</taxon>
        <taxon>Arachnida</taxon>
        <taxon>Acari</taxon>
        <taxon>Parasitiformes</taxon>
        <taxon>Mesostigmata</taxon>
        <taxon>Gamasina</taxon>
        <taxon>Dermanyssoidea</taxon>
        <taxon>Laelapidae</taxon>
        <taxon>Tropilaelaps</taxon>
    </lineage>
</organism>
<keyword evidence="8" id="KW-1185">Reference proteome</keyword>
<dbReference type="InterPro" id="IPR035985">
    <property type="entry name" value="Ubiquitin-activating_enz"/>
</dbReference>
<gene>
    <name evidence="7" type="ORF">BIW11_12779</name>
</gene>
<evidence type="ECO:0000313" key="8">
    <source>
        <dbReference type="Proteomes" id="UP000192247"/>
    </source>
</evidence>
<dbReference type="PANTHER" id="PTHR10953:SF29">
    <property type="entry name" value="NEDD8-ACTIVATING ENZYME E1 REGULATORY SUBUNIT"/>
    <property type="match status" value="1"/>
</dbReference>
<protein>
    <recommendedName>
        <fullName evidence="3 5">NEDD8-activating enzyme E1 regulatory subunit</fullName>
    </recommendedName>
</protein>
<dbReference type="GO" id="GO:0019781">
    <property type="term" value="F:NEDD8 activating enzyme activity"/>
    <property type="evidence" value="ECO:0007669"/>
    <property type="project" value="UniProtKB-UniRule"/>
</dbReference>
<dbReference type="Gene3D" id="3.40.50.720">
    <property type="entry name" value="NAD(P)-binding Rossmann-like Domain"/>
    <property type="match status" value="2"/>
</dbReference>
<dbReference type="InterPro" id="IPR030667">
    <property type="entry name" value="APP-BP1"/>
</dbReference>
<sequence>MASMAKYETRSPDNEKAKKYDRQLRLWGDHGQFLLENAHVCLINATAVGTETLKGLVLPGVGNFTIVDGHRVSGEDVGKNFFLTKDCIGANRGEAACKLLAELNPHVRGHVIDEDCDSLLVTNPQEFSRFSVVVATGLPESTLLKLSRRLHEERVPLLVCRAYGQIGYLRLQTPEHTIVEARPDNDFDDLRITAPFAGLREYVNSVKLDQLDKAKHAHVPYVVILLKALDRWWEKNGADKLPSSRDKDLRDIINSMRYKVDPNDTTPHVEPLNFDQTLKSLGRCLRPVYVPAEVKALFTDPACENLTPESAPFWIMVRALRDFVKVHGYLPVRGAIPDMVSDTESYVQLASVYKREADAHVEEVWKMVGDLITELAKPQGTICEHDVRILCRNAHTLAVIRTRPLFEELECPNAQYVNQKLQDTSLVEEPDIIYYVLLRAVDRFYEELRRYPGFFRDEMETDIHKLKAIVGRLVQEWGIGPLSKDDFIHEMCRFGACELHTIASVVGGCAAQEVVKIITHQYVPFNNTYIFNGITCTSETYEL</sequence>
<dbReference type="EMBL" id="MNPL01024027">
    <property type="protein sequence ID" value="OQR68638.1"/>
    <property type="molecule type" value="Genomic_DNA"/>
</dbReference>
<proteinExistence type="inferred from homology"/>
<evidence type="ECO:0000256" key="3">
    <source>
        <dbReference type="ARBA" id="ARBA00015407"/>
    </source>
</evidence>
<name>A0A1V9X5G0_9ACAR</name>
<evidence type="ECO:0000256" key="2">
    <source>
        <dbReference type="ARBA" id="ARBA00006868"/>
    </source>
</evidence>
<accession>A0A1V9X5G0</accession>
<evidence type="ECO:0000259" key="6">
    <source>
        <dbReference type="Pfam" id="PF00899"/>
    </source>
</evidence>
<comment type="pathway">
    <text evidence="1 5">Protein modification; protein neddylation.</text>
</comment>
<comment type="caution">
    <text evidence="7">The sequence shown here is derived from an EMBL/GenBank/DDBJ whole genome shotgun (WGS) entry which is preliminary data.</text>
</comment>
<dbReference type="Pfam" id="PF00899">
    <property type="entry name" value="ThiF"/>
    <property type="match status" value="1"/>
</dbReference>
<dbReference type="InterPro" id="IPR000594">
    <property type="entry name" value="ThiF_NAD_FAD-bd"/>
</dbReference>
<keyword evidence="4 5" id="KW-0833">Ubl conjugation pathway</keyword>
<dbReference type="InParanoid" id="A0A1V9X5G0"/>
<evidence type="ECO:0000256" key="5">
    <source>
        <dbReference type="PIRNR" id="PIRNR039099"/>
    </source>
</evidence>
<evidence type="ECO:0000256" key="4">
    <source>
        <dbReference type="ARBA" id="ARBA00022786"/>
    </source>
</evidence>
<dbReference type="Proteomes" id="UP000192247">
    <property type="component" value="Unassembled WGS sequence"/>
</dbReference>
<dbReference type="PIRSF" id="PIRSF039099">
    <property type="entry name" value="APP-BP1"/>
    <property type="match status" value="1"/>
</dbReference>
<dbReference type="FunCoup" id="A0A1V9X5G0">
    <property type="interactions" value="1769"/>
</dbReference>
<comment type="similarity">
    <text evidence="2 5">Belongs to the ubiquitin-activating E1 family. ULA1 subfamily.</text>
</comment>
<reference evidence="7 8" key="1">
    <citation type="journal article" date="2017" name="Gigascience">
        <title>Draft genome of the honey bee ectoparasitic mite, Tropilaelaps mercedesae, is shaped by the parasitic life history.</title>
        <authorList>
            <person name="Dong X."/>
            <person name="Armstrong S.D."/>
            <person name="Xia D."/>
            <person name="Makepeace B.L."/>
            <person name="Darby A.C."/>
            <person name="Kadowaki T."/>
        </authorList>
    </citation>
    <scope>NUCLEOTIDE SEQUENCE [LARGE SCALE GENOMIC DNA]</scope>
    <source>
        <strain evidence="7">Wuxi-XJTLU</strain>
    </source>
</reference>
<dbReference type="PANTHER" id="PTHR10953">
    <property type="entry name" value="UBIQUITIN-ACTIVATING ENZYME E1"/>
    <property type="match status" value="1"/>
</dbReference>
<dbReference type="AlphaFoldDB" id="A0A1V9X5G0"/>